<organism evidence="2 3">
    <name type="scientific">Xenorhabdus koppenhoeferi</name>
    <dbReference type="NCBI Taxonomy" id="351659"/>
    <lineage>
        <taxon>Bacteria</taxon>
        <taxon>Pseudomonadati</taxon>
        <taxon>Pseudomonadota</taxon>
        <taxon>Gammaproteobacteria</taxon>
        <taxon>Enterobacterales</taxon>
        <taxon>Morganellaceae</taxon>
        <taxon>Xenorhabdus</taxon>
    </lineage>
</organism>
<dbReference type="SUPFAM" id="SSF53448">
    <property type="entry name" value="Nucleotide-diphospho-sugar transferases"/>
    <property type="match status" value="1"/>
</dbReference>
<dbReference type="GO" id="GO:0016758">
    <property type="term" value="F:hexosyltransferase activity"/>
    <property type="evidence" value="ECO:0007669"/>
    <property type="project" value="UniProtKB-ARBA"/>
</dbReference>
<dbReference type="PANTHER" id="PTHR22916:SF3">
    <property type="entry name" value="UDP-GLCNAC:BETAGAL BETA-1,3-N-ACETYLGLUCOSAMINYLTRANSFERASE-LIKE PROTEIN 1"/>
    <property type="match status" value="1"/>
</dbReference>
<protein>
    <submittedName>
        <fullName evidence="2">Glycosyltransferase involved in cell wall bisynthesis</fullName>
    </submittedName>
</protein>
<evidence type="ECO:0000313" key="3">
    <source>
        <dbReference type="Proteomes" id="UP000242496"/>
    </source>
</evidence>
<keyword evidence="2" id="KW-0808">Transferase</keyword>
<sequence>MNTSHFMKLRINNTTPKCQINIMITQTPDTYSDRSKILSIVVAVHNLEKLILKCINSIKNTLTDLEPSIYEVLLIDDGSSDSSPSILKQFSAENDSFIYIRKEFKNLGKVKKYAVERSKGEYITFVDGDDFLSNFSMKDIIDFLFEKKPDMLISPLQDVRKPEDIIHKSNFISPILFDRNTAIKEYLIHKKFQAHSCGKFFRRDLFDGSNFPEVSCYEDALSFSSVLAKCDRIYYTRMKYYNYIKREGSLSESINKDRINVMAEVVFINDKVFGEKFRNLTACHAIEVIYKYHNSLSRDYFSSLMNLINSISTFSFMLDNRVRFSFKVKYYKVMMNKKSLIINDV</sequence>
<dbReference type="Gene3D" id="3.90.550.10">
    <property type="entry name" value="Spore Coat Polysaccharide Biosynthesis Protein SpsA, Chain A"/>
    <property type="match status" value="1"/>
</dbReference>
<dbReference type="InterPro" id="IPR001173">
    <property type="entry name" value="Glyco_trans_2-like"/>
</dbReference>
<dbReference type="InterPro" id="IPR029044">
    <property type="entry name" value="Nucleotide-diphossugar_trans"/>
</dbReference>
<reference evidence="3" key="1">
    <citation type="submission" date="2016-10" db="EMBL/GenBank/DDBJ databases">
        <authorList>
            <person name="Varghese N."/>
            <person name="Submissions S."/>
        </authorList>
    </citation>
    <scope>NUCLEOTIDE SEQUENCE [LARGE SCALE GENOMIC DNA]</scope>
    <source>
        <strain evidence="3">DSM 18168</strain>
    </source>
</reference>
<name>A0A1I7J4W7_9GAMM</name>
<gene>
    <name evidence="2" type="ORF">SAMN05421784_12722</name>
</gene>
<dbReference type="Pfam" id="PF00535">
    <property type="entry name" value="Glycos_transf_2"/>
    <property type="match status" value="1"/>
</dbReference>
<keyword evidence="3" id="KW-1185">Reference proteome</keyword>
<accession>A0A1I7J4W7</accession>
<dbReference type="Proteomes" id="UP000242496">
    <property type="component" value="Unassembled WGS sequence"/>
</dbReference>
<feature type="domain" description="Glycosyltransferase 2-like" evidence="1">
    <location>
        <begin position="39"/>
        <end position="206"/>
    </location>
</feature>
<proteinExistence type="predicted"/>
<dbReference type="EMBL" id="FPBJ01000027">
    <property type="protein sequence ID" value="SFU80249.1"/>
    <property type="molecule type" value="Genomic_DNA"/>
</dbReference>
<dbReference type="CDD" id="cd00761">
    <property type="entry name" value="Glyco_tranf_GTA_type"/>
    <property type="match status" value="1"/>
</dbReference>
<dbReference type="AlphaFoldDB" id="A0A1I7J4W7"/>
<evidence type="ECO:0000259" key="1">
    <source>
        <dbReference type="Pfam" id="PF00535"/>
    </source>
</evidence>
<evidence type="ECO:0000313" key="2">
    <source>
        <dbReference type="EMBL" id="SFU80249.1"/>
    </source>
</evidence>
<dbReference type="STRING" id="351659.SAMN05421784_12722"/>
<dbReference type="PANTHER" id="PTHR22916">
    <property type="entry name" value="GLYCOSYLTRANSFERASE"/>
    <property type="match status" value="1"/>
</dbReference>